<evidence type="ECO:0000256" key="3">
    <source>
        <dbReference type="ARBA" id="ARBA00022448"/>
    </source>
</evidence>
<name>A0ABX2ZZ80_9GAMM</name>
<dbReference type="RefSeq" id="WP_069311707.1">
    <property type="nucleotide sequence ID" value="NZ_MDTU01000001.1"/>
</dbReference>
<organism evidence="10 11">
    <name type="scientific">Piscirickettsia litoralis</name>
    <dbReference type="NCBI Taxonomy" id="1891921"/>
    <lineage>
        <taxon>Bacteria</taxon>
        <taxon>Pseudomonadati</taxon>
        <taxon>Pseudomonadota</taxon>
        <taxon>Gammaproteobacteria</taxon>
        <taxon>Thiotrichales</taxon>
        <taxon>Piscirickettsiaceae</taxon>
        <taxon>Piscirickettsia</taxon>
    </lineage>
</organism>
<dbReference type="NCBIfam" id="TIGR00710">
    <property type="entry name" value="efflux_Bcr_CflA"/>
    <property type="match status" value="1"/>
</dbReference>
<evidence type="ECO:0000256" key="8">
    <source>
        <dbReference type="RuleBase" id="RU365088"/>
    </source>
</evidence>
<dbReference type="InterPro" id="IPR005829">
    <property type="entry name" value="Sugar_transporter_CS"/>
</dbReference>
<evidence type="ECO:0000259" key="9">
    <source>
        <dbReference type="PROSITE" id="PS50850"/>
    </source>
</evidence>
<feature type="transmembrane region" description="Helical" evidence="8">
    <location>
        <begin position="320"/>
        <end position="344"/>
    </location>
</feature>
<dbReference type="InterPro" id="IPR020846">
    <property type="entry name" value="MFS_dom"/>
</dbReference>
<dbReference type="PROSITE" id="PS00216">
    <property type="entry name" value="SUGAR_TRANSPORT_1"/>
    <property type="match status" value="1"/>
</dbReference>
<comment type="subcellular location">
    <subcellularLocation>
        <location evidence="8">Cell inner membrane</location>
        <topology evidence="8">Multi-pass membrane protein</topology>
    </subcellularLocation>
    <subcellularLocation>
        <location evidence="1">Cell membrane</location>
        <topology evidence="1">Multi-pass membrane protein</topology>
    </subcellularLocation>
</comment>
<dbReference type="InterPro" id="IPR011701">
    <property type="entry name" value="MFS"/>
</dbReference>
<evidence type="ECO:0000256" key="7">
    <source>
        <dbReference type="ARBA" id="ARBA00023136"/>
    </source>
</evidence>
<gene>
    <name evidence="10" type="ORF">BGC07_01675</name>
</gene>
<keyword evidence="6 8" id="KW-1133">Transmembrane helix</keyword>
<feature type="transmembrane region" description="Helical" evidence="8">
    <location>
        <begin position="295"/>
        <end position="314"/>
    </location>
</feature>
<keyword evidence="4" id="KW-1003">Cell membrane</keyword>
<proteinExistence type="inferred from homology"/>
<feature type="transmembrane region" description="Helical" evidence="8">
    <location>
        <begin position="104"/>
        <end position="125"/>
    </location>
</feature>
<evidence type="ECO:0000256" key="4">
    <source>
        <dbReference type="ARBA" id="ARBA00022475"/>
    </source>
</evidence>
<feature type="transmembrane region" description="Helical" evidence="8">
    <location>
        <begin position="12"/>
        <end position="42"/>
    </location>
</feature>
<dbReference type="Gene3D" id="1.20.1720.10">
    <property type="entry name" value="Multidrug resistance protein D"/>
    <property type="match status" value="1"/>
</dbReference>
<dbReference type="PROSITE" id="PS50850">
    <property type="entry name" value="MFS"/>
    <property type="match status" value="1"/>
</dbReference>
<accession>A0ABX2ZZ80</accession>
<comment type="caution">
    <text evidence="10">The sequence shown here is derived from an EMBL/GenBank/DDBJ whole genome shotgun (WGS) entry which is preliminary data.</text>
</comment>
<feature type="transmembrane region" description="Helical" evidence="8">
    <location>
        <begin position="48"/>
        <end position="67"/>
    </location>
</feature>
<keyword evidence="3 8" id="KW-0813">Transport</keyword>
<sequence length="408" mass="44122">MVALVFRNSHFITIVIMIMAAMLGLLPTDIYAPVLPMLILVFHASHTQIQLSMTVFLIGLSSTQLLAGLLSDYYGRKPIMIIGLLGFILGSVICFYAISIDFLLMGRTIQGIGAGATAVLSRVLLRDLFSGVEIARIGSYVAAFIGLTPAMAPILGGFVQELYGFSAIFILLLLFATALLALILIFLPETNLNQHRRVFLNKSHSSHLTFRHSVSMYQQVLTSKVFWLNVTASACALSTIVVLAIINPYLFFKLFNLSTSQYGVWAAVSMLGMFLGMIVNSVLVTRFSMKSIMGLGMGIITISGLFFNVVYLFSISELGVMVLLTATATLGAAFILPNAVVGAFMPFEKIAGTAGAVYGSLQMLITGLITVFIALLSSYQVSTLGLILIGLGVFPLLLFIHETKRLGE</sequence>
<evidence type="ECO:0000256" key="1">
    <source>
        <dbReference type="ARBA" id="ARBA00004651"/>
    </source>
</evidence>
<evidence type="ECO:0000256" key="2">
    <source>
        <dbReference type="ARBA" id="ARBA00006236"/>
    </source>
</evidence>
<reference evidence="10 11" key="1">
    <citation type="submission" date="2016-08" db="EMBL/GenBank/DDBJ databases">
        <title>Draft genome sequence of Candidatus Piscirickettsia litoralis, from seawater.</title>
        <authorList>
            <person name="Wan X."/>
            <person name="Lee A.J."/>
            <person name="Hou S."/>
            <person name="Donachie S.P."/>
        </authorList>
    </citation>
    <scope>NUCLEOTIDE SEQUENCE [LARGE SCALE GENOMIC DNA]</scope>
    <source>
        <strain evidence="10 11">Y2</strain>
    </source>
</reference>
<feature type="transmembrane region" description="Helical" evidence="8">
    <location>
        <begin position="356"/>
        <end position="375"/>
    </location>
</feature>
<dbReference type="EMBL" id="MDTU01000001">
    <property type="protein sequence ID" value="ODN41906.1"/>
    <property type="molecule type" value="Genomic_DNA"/>
</dbReference>
<evidence type="ECO:0000313" key="10">
    <source>
        <dbReference type="EMBL" id="ODN41906.1"/>
    </source>
</evidence>
<evidence type="ECO:0000256" key="5">
    <source>
        <dbReference type="ARBA" id="ARBA00022692"/>
    </source>
</evidence>
<keyword evidence="5 8" id="KW-0812">Transmembrane</keyword>
<feature type="domain" description="Major facilitator superfamily (MFS) profile" evidence="9">
    <location>
        <begin position="13"/>
        <end position="404"/>
    </location>
</feature>
<protein>
    <recommendedName>
        <fullName evidence="8">Bcr/CflA family efflux transporter</fullName>
    </recommendedName>
</protein>
<dbReference type="InterPro" id="IPR004812">
    <property type="entry name" value="Efflux_drug-R_Bcr/CmlA"/>
</dbReference>
<keyword evidence="11" id="KW-1185">Reference proteome</keyword>
<feature type="transmembrane region" description="Helical" evidence="8">
    <location>
        <begin position="262"/>
        <end position="283"/>
    </location>
</feature>
<dbReference type="PANTHER" id="PTHR23502:SF132">
    <property type="entry name" value="POLYAMINE TRANSPORTER 2-RELATED"/>
    <property type="match status" value="1"/>
</dbReference>
<keyword evidence="7 8" id="KW-0472">Membrane</keyword>
<comment type="similarity">
    <text evidence="2 8">Belongs to the major facilitator superfamily. Bcr/CmlA family.</text>
</comment>
<dbReference type="InterPro" id="IPR036259">
    <property type="entry name" value="MFS_trans_sf"/>
</dbReference>
<feature type="transmembrane region" description="Helical" evidence="8">
    <location>
        <begin position="381"/>
        <end position="400"/>
    </location>
</feature>
<keyword evidence="8" id="KW-0997">Cell inner membrane</keyword>
<evidence type="ECO:0000256" key="6">
    <source>
        <dbReference type="ARBA" id="ARBA00022989"/>
    </source>
</evidence>
<feature type="transmembrane region" description="Helical" evidence="8">
    <location>
        <begin position="137"/>
        <end position="156"/>
    </location>
</feature>
<dbReference type="Proteomes" id="UP000094329">
    <property type="component" value="Unassembled WGS sequence"/>
</dbReference>
<dbReference type="PANTHER" id="PTHR23502">
    <property type="entry name" value="MAJOR FACILITATOR SUPERFAMILY"/>
    <property type="match status" value="1"/>
</dbReference>
<dbReference type="Pfam" id="PF07690">
    <property type="entry name" value="MFS_1"/>
    <property type="match status" value="1"/>
</dbReference>
<feature type="transmembrane region" description="Helical" evidence="8">
    <location>
        <begin position="162"/>
        <end position="187"/>
    </location>
</feature>
<evidence type="ECO:0000313" key="11">
    <source>
        <dbReference type="Proteomes" id="UP000094329"/>
    </source>
</evidence>
<feature type="transmembrane region" description="Helical" evidence="8">
    <location>
        <begin position="225"/>
        <end position="250"/>
    </location>
</feature>
<feature type="transmembrane region" description="Helical" evidence="8">
    <location>
        <begin position="79"/>
        <end position="98"/>
    </location>
</feature>
<dbReference type="SUPFAM" id="SSF103473">
    <property type="entry name" value="MFS general substrate transporter"/>
    <property type="match status" value="1"/>
</dbReference>